<evidence type="ECO:0000256" key="12">
    <source>
        <dbReference type="ARBA" id="ARBA00023012"/>
    </source>
</evidence>
<evidence type="ECO:0000256" key="16">
    <source>
        <dbReference type="ARBA" id="ARBA00040841"/>
    </source>
</evidence>
<comment type="function">
    <text evidence="15">Member of the two-component regulatory system HssS/HssR involved in intracellular heme homeostasis and tempering of staphylococcal virulence. HssS functions as a heme sensor histidine kinase which is autophosphorylated at a histidine residue and transfers its phosphate group to an aspartate residue of HssR. HssR/HssS activates the expression of hrtAB, an efflux pump, in response to extracellular heme, hemin, hemoglobin or blood.</text>
</comment>
<dbReference type="SUPFAM" id="SSF47384">
    <property type="entry name" value="Homodimeric domain of signal transducing histidine kinase"/>
    <property type="match status" value="1"/>
</dbReference>
<dbReference type="SMART" id="SM00304">
    <property type="entry name" value="HAMP"/>
    <property type="match status" value="1"/>
</dbReference>
<proteinExistence type="predicted"/>
<dbReference type="InterPro" id="IPR005467">
    <property type="entry name" value="His_kinase_dom"/>
</dbReference>
<dbReference type="InterPro" id="IPR003661">
    <property type="entry name" value="HisK_dim/P_dom"/>
</dbReference>
<dbReference type="PROSITE" id="PS50109">
    <property type="entry name" value="HIS_KIN"/>
    <property type="match status" value="1"/>
</dbReference>
<keyword evidence="11 17" id="KW-1133">Transmembrane helix</keyword>
<keyword evidence="9 20" id="KW-0418">Kinase</keyword>
<evidence type="ECO:0000256" key="3">
    <source>
        <dbReference type="ARBA" id="ARBA00012438"/>
    </source>
</evidence>
<dbReference type="Pfam" id="PF02518">
    <property type="entry name" value="HATPase_c"/>
    <property type="match status" value="1"/>
</dbReference>
<evidence type="ECO:0000256" key="14">
    <source>
        <dbReference type="ARBA" id="ARBA00023136"/>
    </source>
</evidence>
<evidence type="ECO:0000256" key="6">
    <source>
        <dbReference type="ARBA" id="ARBA00022679"/>
    </source>
</evidence>
<dbReference type="Gene3D" id="1.10.287.130">
    <property type="match status" value="1"/>
</dbReference>
<dbReference type="Gene3D" id="6.10.340.10">
    <property type="match status" value="1"/>
</dbReference>
<evidence type="ECO:0000259" key="19">
    <source>
        <dbReference type="PROSITE" id="PS50885"/>
    </source>
</evidence>
<evidence type="ECO:0000256" key="9">
    <source>
        <dbReference type="ARBA" id="ARBA00022777"/>
    </source>
</evidence>
<evidence type="ECO:0000256" key="8">
    <source>
        <dbReference type="ARBA" id="ARBA00022741"/>
    </source>
</evidence>
<evidence type="ECO:0000256" key="15">
    <source>
        <dbReference type="ARBA" id="ARBA00037219"/>
    </source>
</evidence>
<evidence type="ECO:0000256" key="10">
    <source>
        <dbReference type="ARBA" id="ARBA00022840"/>
    </source>
</evidence>
<keyword evidence="5" id="KW-0597">Phosphoprotein</keyword>
<keyword evidence="10" id="KW-0067">ATP-binding</keyword>
<dbReference type="EC" id="2.7.13.3" evidence="3"/>
<comment type="caution">
    <text evidence="20">The sequence shown here is derived from an EMBL/GenBank/DDBJ whole genome shotgun (WGS) entry which is preliminary data.</text>
</comment>
<evidence type="ECO:0000313" key="20">
    <source>
        <dbReference type="EMBL" id="SDY02123.1"/>
    </source>
</evidence>
<keyword evidence="4" id="KW-1003">Cell membrane</keyword>
<keyword evidence="7 17" id="KW-0812">Transmembrane</keyword>
<accession>A0A1H3GFL9</accession>
<dbReference type="InterPro" id="IPR003594">
    <property type="entry name" value="HATPase_dom"/>
</dbReference>
<evidence type="ECO:0000259" key="18">
    <source>
        <dbReference type="PROSITE" id="PS50109"/>
    </source>
</evidence>
<dbReference type="InterPro" id="IPR036097">
    <property type="entry name" value="HisK_dim/P_sf"/>
</dbReference>
<evidence type="ECO:0000256" key="1">
    <source>
        <dbReference type="ARBA" id="ARBA00000085"/>
    </source>
</evidence>
<dbReference type="SUPFAM" id="SSF55874">
    <property type="entry name" value="ATPase domain of HSP90 chaperone/DNA topoisomerase II/histidine kinase"/>
    <property type="match status" value="1"/>
</dbReference>
<feature type="transmembrane region" description="Helical" evidence="17">
    <location>
        <begin position="160"/>
        <end position="185"/>
    </location>
</feature>
<keyword evidence="12" id="KW-0902">Two-component regulatory system</keyword>
<evidence type="ECO:0000256" key="2">
    <source>
        <dbReference type="ARBA" id="ARBA00004651"/>
    </source>
</evidence>
<dbReference type="RefSeq" id="WP_093107393.1">
    <property type="nucleotide sequence ID" value="NZ_FNOS01000004.1"/>
</dbReference>
<dbReference type="Pfam" id="PF00672">
    <property type="entry name" value="HAMP"/>
    <property type="match status" value="1"/>
</dbReference>
<evidence type="ECO:0000256" key="5">
    <source>
        <dbReference type="ARBA" id="ARBA00022553"/>
    </source>
</evidence>
<dbReference type="PANTHER" id="PTHR45528">
    <property type="entry name" value="SENSOR HISTIDINE KINASE CPXA"/>
    <property type="match status" value="1"/>
</dbReference>
<dbReference type="SMART" id="SM00387">
    <property type="entry name" value="HATPase_c"/>
    <property type="match status" value="1"/>
</dbReference>
<keyword evidence="14 17" id="KW-0472">Membrane</keyword>
<name>A0A1H3GFL9_9BACI</name>
<dbReference type="EMBL" id="FNOS01000004">
    <property type="protein sequence ID" value="SDY02123.1"/>
    <property type="molecule type" value="Genomic_DNA"/>
</dbReference>
<evidence type="ECO:0000256" key="11">
    <source>
        <dbReference type="ARBA" id="ARBA00022989"/>
    </source>
</evidence>
<evidence type="ECO:0000256" key="7">
    <source>
        <dbReference type="ARBA" id="ARBA00022692"/>
    </source>
</evidence>
<dbReference type="PROSITE" id="PS50885">
    <property type="entry name" value="HAMP"/>
    <property type="match status" value="1"/>
</dbReference>
<feature type="domain" description="HAMP" evidence="19">
    <location>
        <begin position="182"/>
        <end position="234"/>
    </location>
</feature>
<evidence type="ECO:0000256" key="13">
    <source>
        <dbReference type="ARBA" id="ARBA00023026"/>
    </source>
</evidence>
<dbReference type="CDD" id="cd00082">
    <property type="entry name" value="HisKA"/>
    <property type="match status" value="1"/>
</dbReference>
<dbReference type="PANTHER" id="PTHR45528:SF11">
    <property type="entry name" value="HISTIDINE KINASE"/>
    <property type="match status" value="1"/>
</dbReference>
<dbReference type="Gene3D" id="3.30.565.10">
    <property type="entry name" value="Histidine kinase-like ATPase, C-terminal domain"/>
    <property type="match status" value="1"/>
</dbReference>
<dbReference type="SMART" id="SM00388">
    <property type="entry name" value="HisKA"/>
    <property type="match status" value="1"/>
</dbReference>
<dbReference type="GO" id="GO:0016301">
    <property type="term" value="F:kinase activity"/>
    <property type="evidence" value="ECO:0007669"/>
    <property type="project" value="UniProtKB-KW"/>
</dbReference>
<evidence type="ECO:0000256" key="17">
    <source>
        <dbReference type="SAM" id="Phobius"/>
    </source>
</evidence>
<reference evidence="20 21" key="1">
    <citation type="submission" date="2016-10" db="EMBL/GenBank/DDBJ databases">
        <authorList>
            <person name="Varghese N."/>
            <person name="Submissions S."/>
        </authorList>
    </citation>
    <scope>NUCLEOTIDE SEQUENCE [LARGE SCALE GENOMIC DNA]</scope>
    <source>
        <strain evidence="20 21">DSM 20748</strain>
    </source>
</reference>
<comment type="subcellular location">
    <subcellularLocation>
        <location evidence="2">Cell membrane</location>
        <topology evidence="2">Multi-pass membrane protein</topology>
    </subcellularLocation>
</comment>
<keyword evidence="13" id="KW-0843">Virulence</keyword>
<comment type="catalytic activity">
    <reaction evidence="1">
        <text>ATP + protein L-histidine = ADP + protein N-phospho-L-histidine.</text>
        <dbReference type="EC" id="2.7.13.3"/>
    </reaction>
</comment>
<dbReference type="InterPro" id="IPR036890">
    <property type="entry name" value="HATPase_C_sf"/>
</dbReference>
<feature type="transmembrane region" description="Helical" evidence="17">
    <location>
        <begin position="9"/>
        <end position="31"/>
    </location>
</feature>
<dbReference type="InterPro" id="IPR004358">
    <property type="entry name" value="Sig_transdc_His_kin-like_C"/>
</dbReference>
<dbReference type="SUPFAM" id="SSF158472">
    <property type="entry name" value="HAMP domain-like"/>
    <property type="match status" value="1"/>
</dbReference>
<dbReference type="Pfam" id="PF00512">
    <property type="entry name" value="HisKA"/>
    <property type="match status" value="1"/>
</dbReference>
<feature type="domain" description="Histidine kinase" evidence="18">
    <location>
        <begin position="242"/>
        <end position="456"/>
    </location>
</feature>
<protein>
    <recommendedName>
        <fullName evidence="16">Heme sensor protein HssS</fullName>
        <ecNumber evidence="3">2.7.13.3</ecNumber>
    </recommendedName>
</protein>
<evidence type="ECO:0000256" key="4">
    <source>
        <dbReference type="ARBA" id="ARBA00022475"/>
    </source>
</evidence>
<organism evidence="20 21">
    <name type="scientific">Salimicrobium album</name>
    <dbReference type="NCBI Taxonomy" id="50717"/>
    <lineage>
        <taxon>Bacteria</taxon>
        <taxon>Bacillati</taxon>
        <taxon>Bacillota</taxon>
        <taxon>Bacilli</taxon>
        <taxon>Bacillales</taxon>
        <taxon>Bacillaceae</taxon>
        <taxon>Salimicrobium</taxon>
    </lineage>
</organism>
<keyword evidence="21" id="KW-1185">Reference proteome</keyword>
<dbReference type="CDD" id="cd06225">
    <property type="entry name" value="HAMP"/>
    <property type="match status" value="1"/>
</dbReference>
<dbReference type="Proteomes" id="UP000198647">
    <property type="component" value="Unassembled WGS sequence"/>
</dbReference>
<dbReference type="InterPro" id="IPR050398">
    <property type="entry name" value="HssS/ArlS-like"/>
</dbReference>
<dbReference type="CDD" id="cd00075">
    <property type="entry name" value="HATPase"/>
    <property type="match status" value="1"/>
</dbReference>
<dbReference type="PRINTS" id="PR00344">
    <property type="entry name" value="BCTRLSENSOR"/>
</dbReference>
<keyword evidence="6" id="KW-0808">Transferase</keyword>
<evidence type="ECO:0000313" key="21">
    <source>
        <dbReference type="Proteomes" id="UP000198647"/>
    </source>
</evidence>
<keyword evidence="8" id="KW-0547">Nucleotide-binding</keyword>
<gene>
    <name evidence="20" type="ORF">SAMN04488081_1918</name>
</gene>
<sequence length="456" mass="51364">MRSLYTKFLLYTLIIMSASFLIGFLLANAYYQNNLKPETDRKNMQIAKQIASYAESADNPEAYLSTTAATGYQLFLKGPEKSSFFGNPFDGKDLPEEDVQRVIDGKTYHGMRDFSGGIFVTGFFANELRNSVGVPVTIEGEPHALFLRPDIKLLFNEVHILFGQMTAVIIILSLLAMLLFSGILVHPIRKLSRTTDVIKKGDFTVHPDIHRKDEIGTLARNFSSMIDRLGEVDRLRRNFVSNVSHDIQTPLLNIRGYSHLLENPKLSEEEKTEYINIIQDETERLSTLSRQLLLLSSIEDSGKLIERQSFDIKRQLEETLRRYHWRISSEGLALTYSFDEVTYSGNAELLQAVWDNLITNAIKYSKPDSSIHVSLQNMDKEITVSVRDEGIGMSEAEISRAFDRFYRADEARSRTTDGTGLGLSIVKEVTEIHGGTASVSSIPGEGTVFTITLPQL</sequence>
<dbReference type="InterPro" id="IPR003660">
    <property type="entry name" value="HAMP_dom"/>
</dbReference>